<organism evidence="1">
    <name type="scientific">Salix viminalis</name>
    <name type="common">Common osier</name>
    <name type="synonym">Basket willow</name>
    <dbReference type="NCBI Taxonomy" id="40686"/>
    <lineage>
        <taxon>Eukaryota</taxon>
        <taxon>Viridiplantae</taxon>
        <taxon>Streptophyta</taxon>
        <taxon>Embryophyta</taxon>
        <taxon>Tracheophyta</taxon>
        <taxon>Spermatophyta</taxon>
        <taxon>Magnoliopsida</taxon>
        <taxon>eudicotyledons</taxon>
        <taxon>Gunneridae</taxon>
        <taxon>Pentapetalae</taxon>
        <taxon>rosids</taxon>
        <taxon>fabids</taxon>
        <taxon>Malpighiales</taxon>
        <taxon>Salicaceae</taxon>
        <taxon>Saliceae</taxon>
        <taxon>Salix</taxon>
    </lineage>
</organism>
<accession>A0A6N2LP05</accession>
<name>A0A6N2LP05_SALVM</name>
<protein>
    <submittedName>
        <fullName evidence="1">Uncharacterized protein</fullName>
    </submittedName>
</protein>
<sequence length="122" mass="13614">MSIIASASCRVHQQIPGITRIRTLGIDPRTGRCSLKSPSQETSQIDYHAIKANIIVGCHHWGVLWAINWLVEWPRTLTGALSLGVTNPNYFSVAFHHVATEGWAFVGFLEEREAIKSETMAR</sequence>
<reference evidence="1" key="1">
    <citation type="submission" date="2019-03" db="EMBL/GenBank/DDBJ databases">
        <authorList>
            <person name="Mank J."/>
            <person name="Almeida P."/>
        </authorList>
    </citation>
    <scope>NUCLEOTIDE SEQUENCE</scope>
    <source>
        <strain evidence="1">78183</strain>
    </source>
</reference>
<dbReference type="AlphaFoldDB" id="A0A6N2LP05"/>
<gene>
    <name evidence="1" type="ORF">SVIM_LOCUS256133</name>
</gene>
<evidence type="ECO:0000313" key="1">
    <source>
        <dbReference type="EMBL" id="VFU42544.1"/>
    </source>
</evidence>
<proteinExistence type="predicted"/>
<dbReference type="EMBL" id="CAADRP010001585">
    <property type="protein sequence ID" value="VFU42544.1"/>
    <property type="molecule type" value="Genomic_DNA"/>
</dbReference>